<organism evidence="1 2">
    <name type="scientific">Chryseobacterium luteum</name>
    <dbReference type="NCBI Taxonomy" id="421531"/>
    <lineage>
        <taxon>Bacteria</taxon>
        <taxon>Pseudomonadati</taxon>
        <taxon>Bacteroidota</taxon>
        <taxon>Flavobacteriia</taxon>
        <taxon>Flavobacteriales</taxon>
        <taxon>Weeksellaceae</taxon>
        <taxon>Chryseobacterium group</taxon>
        <taxon>Chryseobacterium</taxon>
    </lineage>
</organism>
<evidence type="ECO:0000313" key="1">
    <source>
        <dbReference type="EMBL" id="KFF09151.1"/>
    </source>
</evidence>
<proteinExistence type="predicted"/>
<keyword evidence="2" id="KW-1185">Reference proteome</keyword>
<reference evidence="1 2" key="1">
    <citation type="submission" date="2014-07" db="EMBL/GenBank/DDBJ databases">
        <title>Genome of Chryseobacterium luteum DSM 18605.</title>
        <authorList>
            <person name="Stropko S.J."/>
            <person name="Pipes S.E."/>
            <person name="Newman J.D."/>
        </authorList>
    </citation>
    <scope>NUCLEOTIDE SEQUENCE [LARGE SCALE GENOMIC DNA]</scope>
    <source>
        <strain evidence="1 2">DSM 18605</strain>
    </source>
</reference>
<dbReference type="AlphaFoldDB" id="A0A085ZXI7"/>
<protein>
    <submittedName>
        <fullName evidence="1">Uncharacterized protein</fullName>
    </submittedName>
</protein>
<dbReference type="Proteomes" id="UP000028703">
    <property type="component" value="Unassembled WGS sequence"/>
</dbReference>
<sequence>MQQFKFNNWRLNFIFGNNLDKLYSKNMLKIKLYEDSSLIFIPHYDTNKYPFPPFENNPYYNGPKIEDNGTKRRINAFLEEPLIFFEDNERSGQTFKILLDYKIDNFDIKKFHLIHCIDTETYTWIYKTLRKDFLYYETGQSFNRENTIHNEALRYIEKKLIDLKDDLPNGLSKKIFSPEGLL</sequence>
<dbReference type="STRING" id="421531.IX38_01140"/>
<comment type="caution">
    <text evidence="1">The sequence shown here is derived from an EMBL/GenBank/DDBJ whole genome shotgun (WGS) entry which is preliminary data.</text>
</comment>
<evidence type="ECO:0000313" key="2">
    <source>
        <dbReference type="Proteomes" id="UP000028703"/>
    </source>
</evidence>
<accession>A0A085ZXI7</accession>
<gene>
    <name evidence="1" type="ORF">IX38_01140</name>
</gene>
<dbReference type="EMBL" id="JPRO01000001">
    <property type="protein sequence ID" value="KFF09151.1"/>
    <property type="molecule type" value="Genomic_DNA"/>
</dbReference>
<name>A0A085ZXI7_9FLAO</name>